<evidence type="ECO:0000256" key="4">
    <source>
        <dbReference type="ARBA" id="ARBA00022884"/>
    </source>
</evidence>
<feature type="region of interest" description="Disordered" evidence="8">
    <location>
        <begin position="257"/>
        <end position="345"/>
    </location>
</feature>
<dbReference type="EMBL" id="CAACVR010000056">
    <property type="protein sequence ID" value="VEU23717.1"/>
    <property type="molecule type" value="Genomic_DNA"/>
</dbReference>
<evidence type="ECO:0000256" key="7">
    <source>
        <dbReference type="PROSITE-ProRule" id="PRU00176"/>
    </source>
</evidence>
<comment type="subcellular location">
    <subcellularLocation>
        <location evidence="1">Nucleus</location>
    </subcellularLocation>
</comment>
<evidence type="ECO:0000256" key="6">
    <source>
        <dbReference type="ARBA" id="ARBA00023242"/>
    </source>
</evidence>
<evidence type="ECO:0000313" key="11">
    <source>
        <dbReference type="Proteomes" id="UP000290900"/>
    </source>
</evidence>
<accession>A0A448YS39</accession>
<dbReference type="InterPro" id="IPR012677">
    <property type="entry name" value="Nucleotide-bd_a/b_plait_sf"/>
</dbReference>
<keyword evidence="6" id="KW-0539">Nucleus</keyword>
<keyword evidence="4 7" id="KW-0694">RNA-binding</keyword>
<dbReference type="InterPro" id="IPR034148">
    <property type="entry name" value="NCBP2_RRM"/>
</dbReference>
<protein>
    <submittedName>
        <fullName evidence="10">DEKNAAC104928</fullName>
    </submittedName>
</protein>
<reference evidence="10 11" key="1">
    <citation type="submission" date="2018-12" db="EMBL/GenBank/DDBJ databases">
        <authorList>
            <person name="Tiukova I."/>
            <person name="Dainat J."/>
        </authorList>
    </citation>
    <scope>NUCLEOTIDE SEQUENCE [LARGE SCALE GENOMIC DNA]</scope>
</reference>
<keyword evidence="5" id="KW-0508">mRNA splicing</keyword>
<feature type="region of interest" description="Disordered" evidence="8">
    <location>
        <begin position="125"/>
        <end position="222"/>
    </location>
</feature>
<evidence type="ECO:0000313" key="10">
    <source>
        <dbReference type="EMBL" id="VEU23717.1"/>
    </source>
</evidence>
<evidence type="ECO:0000256" key="2">
    <source>
        <dbReference type="ARBA" id="ARBA00010725"/>
    </source>
</evidence>
<dbReference type="Gene3D" id="3.30.70.330">
    <property type="match status" value="1"/>
</dbReference>
<evidence type="ECO:0000256" key="3">
    <source>
        <dbReference type="ARBA" id="ARBA00022664"/>
    </source>
</evidence>
<dbReference type="PROSITE" id="PS50102">
    <property type="entry name" value="RRM"/>
    <property type="match status" value="1"/>
</dbReference>
<gene>
    <name evidence="10" type="ORF">BRENAR_LOCUS4446</name>
</gene>
<keyword evidence="11" id="KW-1185">Reference proteome</keyword>
<feature type="compositionally biased region" description="Basic residues" evidence="8">
    <location>
        <begin position="145"/>
        <end position="157"/>
    </location>
</feature>
<feature type="domain" description="RRM" evidence="9">
    <location>
        <begin position="48"/>
        <end position="126"/>
    </location>
</feature>
<organism evidence="10 11">
    <name type="scientific">Brettanomyces naardenensis</name>
    <name type="common">Yeast</name>
    <dbReference type="NCBI Taxonomy" id="13370"/>
    <lineage>
        <taxon>Eukaryota</taxon>
        <taxon>Fungi</taxon>
        <taxon>Dikarya</taxon>
        <taxon>Ascomycota</taxon>
        <taxon>Saccharomycotina</taxon>
        <taxon>Pichiomycetes</taxon>
        <taxon>Pichiales</taxon>
        <taxon>Pichiaceae</taxon>
        <taxon>Brettanomyces</taxon>
    </lineage>
</organism>
<dbReference type="AlphaFoldDB" id="A0A448YS39"/>
<keyword evidence="3" id="KW-0507">mRNA processing</keyword>
<dbReference type="SMART" id="SM00360">
    <property type="entry name" value="RRM"/>
    <property type="match status" value="1"/>
</dbReference>
<sequence length="345" mass="40270">MFALKEFDAPNFRKSTFRLDRPSSYLLSKARKDDINGYSNLKKSMESATIYIGRLSFTTTEEQLFELFSDCGTIKQIIMGLDKKKLTPTGFCFIIFKEPKSALNAVKFLNKTKINGKPMEIDLDPGFEEGRQFGRGLDGGQKQRPMAHKRVHGRRFRERPGRYDDGDGDRGRYRGGSRGSYRRDRRGERDRYRPYESDRRYNDQRGEGDYGDRGGYNRDRYHPQTAQFDEGQLGATGPQGHPGPRDFRYVATQDQQYDTGRQEYARGSEYDRRGPAEGYGRGQPQGYDRYIPEQYNADRDWRNQPVDEYRPEYPQDRGYAERGDESRNQPPSRHKDEDLPPHLQR</sequence>
<feature type="compositionally biased region" description="Basic and acidic residues" evidence="8">
    <location>
        <begin position="296"/>
        <end position="345"/>
    </location>
</feature>
<feature type="compositionally biased region" description="Basic and acidic residues" evidence="8">
    <location>
        <begin position="181"/>
        <end position="222"/>
    </location>
</feature>
<dbReference type="InterPro" id="IPR035979">
    <property type="entry name" value="RBD_domain_sf"/>
</dbReference>
<name>A0A448YS39_BRENA</name>
<evidence type="ECO:0000256" key="5">
    <source>
        <dbReference type="ARBA" id="ARBA00023187"/>
    </source>
</evidence>
<dbReference type="InterPro" id="IPR027157">
    <property type="entry name" value="NCBP2"/>
</dbReference>
<evidence type="ECO:0000256" key="1">
    <source>
        <dbReference type="ARBA" id="ARBA00004123"/>
    </source>
</evidence>
<dbReference type="InParanoid" id="A0A448YS39"/>
<feature type="compositionally biased region" description="Basic and acidic residues" evidence="8">
    <location>
        <begin position="260"/>
        <end position="275"/>
    </location>
</feature>
<dbReference type="GO" id="GO:0045292">
    <property type="term" value="P:mRNA cis splicing, via spliceosome"/>
    <property type="evidence" value="ECO:0007669"/>
    <property type="project" value="InterPro"/>
</dbReference>
<dbReference type="GO" id="GO:0005634">
    <property type="term" value="C:nucleus"/>
    <property type="evidence" value="ECO:0007669"/>
    <property type="project" value="UniProtKB-SubCell"/>
</dbReference>
<proteinExistence type="inferred from homology"/>
<dbReference type="STRING" id="13370.A0A448YS39"/>
<dbReference type="PANTHER" id="PTHR18847:SF0">
    <property type="entry name" value="NUCLEAR CAP-BINDING PROTEIN SUBUNIT 2"/>
    <property type="match status" value="1"/>
</dbReference>
<dbReference type="SUPFAM" id="SSF54928">
    <property type="entry name" value="RNA-binding domain, RBD"/>
    <property type="match status" value="1"/>
</dbReference>
<feature type="compositionally biased region" description="Basic and acidic residues" evidence="8">
    <location>
        <begin position="158"/>
        <end position="172"/>
    </location>
</feature>
<comment type="similarity">
    <text evidence="2">Belongs to the RRM NCBP2 family.</text>
</comment>
<evidence type="ECO:0000259" key="9">
    <source>
        <dbReference type="PROSITE" id="PS50102"/>
    </source>
</evidence>
<dbReference type="Proteomes" id="UP000290900">
    <property type="component" value="Unassembled WGS sequence"/>
</dbReference>
<dbReference type="PANTHER" id="PTHR18847">
    <property type="entry name" value="20 KD NUCLEAR CAP BINDING PROTEIN"/>
    <property type="match status" value="1"/>
</dbReference>
<evidence type="ECO:0000256" key="8">
    <source>
        <dbReference type="SAM" id="MobiDB-lite"/>
    </source>
</evidence>
<dbReference type="InterPro" id="IPR000504">
    <property type="entry name" value="RRM_dom"/>
</dbReference>
<dbReference type="CDD" id="cd12240">
    <property type="entry name" value="RRM_NCBP2"/>
    <property type="match status" value="1"/>
</dbReference>
<dbReference type="GO" id="GO:0005846">
    <property type="term" value="C:nuclear cap binding complex"/>
    <property type="evidence" value="ECO:0007669"/>
    <property type="project" value="InterPro"/>
</dbReference>
<dbReference type="OrthoDB" id="201398at2759"/>
<dbReference type="Pfam" id="PF00076">
    <property type="entry name" value="RRM_1"/>
    <property type="match status" value="1"/>
</dbReference>
<dbReference type="GO" id="GO:0000339">
    <property type="term" value="F:RNA cap binding"/>
    <property type="evidence" value="ECO:0007669"/>
    <property type="project" value="InterPro"/>
</dbReference>